<dbReference type="AlphaFoldDB" id="A0AAD2K3B6"/>
<dbReference type="Proteomes" id="UP001295794">
    <property type="component" value="Unassembled WGS sequence"/>
</dbReference>
<dbReference type="EMBL" id="CAVNYO010000403">
    <property type="protein sequence ID" value="CAK5274548.1"/>
    <property type="molecule type" value="Genomic_DNA"/>
</dbReference>
<protein>
    <submittedName>
        <fullName evidence="3">Uncharacterized protein</fullName>
    </submittedName>
</protein>
<evidence type="ECO:0000313" key="3">
    <source>
        <dbReference type="EMBL" id="CAK5276670.1"/>
    </source>
</evidence>
<evidence type="ECO:0000313" key="2">
    <source>
        <dbReference type="EMBL" id="CAK5274548.1"/>
    </source>
</evidence>
<comment type="caution">
    <text evidence="3">The sequence shown here is derived from an EMBL/GenBank/DDBJ whole genome shotgun (WGS) entry which is preliminary data.</text>
</comment>
<name>A0AAD2K3B6_9AGAR</name>
<evidence type="ECO:0000313" key="4">
    <source>
        <dbReference type="Proteomes" id="UP001295794"/>
    </source>
</evidence>
<proteinExistence type="predicted"/>
<evidence type="ECO:0000256" key="1">
    <source>
        <dbReference type="SAM" id="Phobius"/>
    </source>
</evidence>
<feature type="transmembrane region" description="Helical" evidence="1">
    <location>
        <begin position="52"/>
        <end position="72"/>
    </location>
</feature>
<keyword evidence="1" id="KW-0472">Membrane</keyword>
<sequence>MKPTSGSTRTRIWSLPTEAPPNATIPIPDVGADSGTTQFLPSLPADGAFTPSWVNVFFNVVTWALGAAGLWLRFSPNDQDHFEEYEFSAVERTDDFDPIFIRPQKTARTTFSAIKLYGLLSYSLGTTILWWHSFIVLIRDQAGSHALLSPVAVFTVIGYLVTLERDIPARLYTPLSWVLTPAALGQFRASIAALVFFYRAHAHSPQYTVLPSFDVSDYRCDVRAMLFDPTNTTYLVSLGASPVLLAFALLPLALILFTCYESNLRVGIGLAYIYIILTLFSVISFAIVGQRETNPIAWDPDCALVHVMMGSGYGYLDVQASQDIQAGLHKVKTIFGIIW</sequence>
<feature type="transmembrane region" description="Helical" evidence="1">
    <location>
        <begin position="144"/>
        <end position="163"/>
    </location>
</feature>
<organism evidence="3 4">
    <name type="scientific">Mycena citricolor</name>
    <dbReference type="NCBI Taxonomy" id="2018698"/>
    <lineage>
        <taxon>Eukaryota</taxon>
        <taxon>Fungi</taxon>
        <taxon>Dikarya</taxon>
        <taxon>Basidiomycota</taxon>
        <taxon>Agaricomycotina</taxon>
        <taxon>Agaricomycetes</taxon>
        <taxon>Agaricomycetidae</taxon>
        <taxon>Agaricales</taxon>
        <taxon>Marasmiineae</taxon>
        <taxon>Mycenaceae</taxon>
        <taxon>Mycena</taxon>
    </lineage>
</organism>
<dbReference type="EMBL" id="CAVNYO010000411">
    <property type="protein sequence ID" value="CAK5276670.1"/>
    <property type="molecule type" value="Genomic_DNA"/>
</dbReference>
<gene>
    <name evidence="2" type="ORF">MYCIT1_LOCUS21780</name>
    <name evidence="3" type="ORF">MYCIT1_LOCUS25121</name>
</gene>
<keyword evidence="1" id="KW-0812">Transmembrane</keyword>
<feature type="transmembrane region" description="Helical" evidence="1">
    <location>
        <begin position="269"/>
        <end position="288"/>
    </location>
</feature>
<keyword evidence="4" id="KW-1185">Reference proteome</keyword>
<accession>A0AAD2K3B6</accession>
<feature type="transmembrane region" description="Helical" evidence="1">
    <location>
        <begin position="234"/>
        <end position="257"/>
    </location>
</feature>
<keyword evidence="1" id="KW-1133">Transmembrane helix</keyword>
<feature type="transmembrane region" description="Helical" evidence="1">
    <location>
        <begin position="116"/>
        <end position="138"/>
    </location>
</feature>
<reference evidence="3" key="1">
    <citation type="submission" date="2023-11" db="EMBL/GenBank/DDBJ databases">
        <authorList>
            <person name="De Vega J J."/>
            <person name="De Vega J J."/>
        </authorList>
    </citation>
    <scope>NUCLEOTIDE SEQUENCE</scope>
</reference>